<name>A0A493TYT2_ANAPP</name>
<reference evidence="1" key="2">
    <citation type="submission" date="2025-08" db="UniProtKB">
        <authorList>
            <consortium name="Ensembl"/>
        </authorList>
    </citation>
    <scope>IDENTIFICATION</scope>
</reference>
<reference evidence="1 2" key="1">
    <citation type="submission" date="2017-10" db="EMBL/GenBank/DDBJ databases">
        <title>A new Pekin duck reference genome.</title>
        <authorList>
            <person name="Hou Z.-C."/>
            <person name="Zhou Z.-K."/>
            <person name="Zhu F."/>
            <person name="Hou S.-S."/>
        </authorList>
    </citation>
    <scope>NUCLEOTIDE SEQUENCE [LARGE SCALE GENOMIC DNA]</scope>
</reference>
<reference evidence="1" key="3">
    <citation type="submission" date="2025-09" db="UniProtKB">
        <authorList>
            <consortium name="Ensembl"/>
        </authorList>
    </citation>
    <scope>IDENTIFICATION</scope>
</reference>
<organism evidence="1 2">
    <name type="scientific">Anas platyrhynchos platyrhynchos</name>
    <name type="common">Northern mallard</name>
    <dbReference type="NCBI Taxonomy" id="8840"/>
    <lineage>
        <taxon>Eukaryota</taxon>
        <taxon>Metazoa</taxon>
        <taxon>Chordata</taxon>
        <taxon>Craniata</taxon>
        <taxon>Vertebrata</taxon>
        <taxon>Euteleostomi</taxon>
        <taxon>Archelosauria</taxon>
        <taxon>Archosauria</taxon>
        <taxon>Dinosauria</taxon>
        <taxon>Saurischia</taxon>
        <taxon>Theropoda</taxon>
        <taxon>Coelurosauria</taxon>
        <taxon>Aves</taxon>
        <taxon>Neognathae</taxon>
        <taxon>Galloanserae</taxon>
        <taxon>Anseriformes</taxon>
        <taxon>Anatidae</taxon>
        <taxon>Anatinae</taxon>
        <taxon>Anas</taxon>
    </lineage>
</organism>
<evidence type="ECO:0000313" key="2">
    <source>
        <dbReference type="Proteomes" id="UP000016666"/>
    </source>
</evidence>
<dbReference type="Ensembl" id="ENSAPLT00000044023.1">
    <property type="protein sequence ID" value="ENSAPLP00000031016.1"/>
    <property type="gene ID" value="ENSAPLG00000025401.1"/>
</dbReference>
<proteinExistence type="predicted"/>
<accession>A0A493TYT2</accession>
<keyword evidence="2" id="KW-1185">Reference proteome</keyword>
<dbReference type="AlphaFoldDB" id="A0A493TYT2"/>
<protein>
    <submittedName>
        <fullName evidence="1">Uncharacterized protein</fullName>
    </submittedName>
</protein>
<dbReference type="Proteomes" id="UP000016666">
    <property type="component" value="Chromosome 5"/>
</dbReference>
<evidence type="ECO:0000313" key="1">
    <source>
        <dbReference type="Ensembl" id="ENSAPLP00000031016.1"/>
    </source>
</evidence>
<sequence>SSSHRQLRRQPLLSTGLQESVTAQLKAELTRGLQSTAWKPVCSPGFQVHEPGRNILRGSCTRGAGSLSLGRGVSAGGNPRNKLGTAPRPRYLSVQFCPFVFPPFGIAFPPECFHCVPVQRACPAVSSL</sequence>